<dbReference type="Pfam" id="PF17866">
    <property type="entry name" value="AAA_lid_6"/>
    <property type="match status" value="1"/>
</dbReference>
<keyword evidence="9" id="KW-1185">Reference proteome</keyword>
<dbReference type="InterPro" id="IPR027417">
    <property type="entry name" value="P-loop_NTPase"/>
</dbReference>
<gene>
    <name evidence="8" type="ORF">LTR24_008834</name>
</gene>
<evidence type="ECO:0000256" key="3">
    <source>
        <dbReference type="ARBA" id="ARBA00022806"/>
    </source>
</evidence>
<keyword evidence="3" id="KW-0378">Hydrolase</keyword>
<dbReference type="InterPro" id="IPR041677">
    <property type="entry name" value="DNA2/NAM7_AAA_11"/>
</dbReference>
<dbReference type="Pfam" id="PF13086">
    <property type="entry name" value="AAA_11"/>
    <property type="match status" value="1"/>
</dbReference>
<dbReference type="SUPFAM" id="SSF52540">
    <property type="entry name" value="P-loop containing nucleoside triphosphate hydrolases"/>
    <property type="match status" value="4"/>
</dbReference>
<feature type="region of interest" description="Disordered" evidence="6">
    <location>
        <begin position="2107"/>
        <end position="2147"/>
    </location>
</feature>
<dbReference type="PANTHER" id="PTHR43392:SF2">
    <property type="entry name" value="AAA-TYPE ATPASE FAMILY PROTEIN _ ANKYRIN REPEAT FAMILY PROTEIN"/>
    <property type="match status" value="1"/>
</dbReference>
<dbReference type="Pfam" id="PF00004">
    <property type="entry name" value="AAA"/>
    <property type="match status" value="3"/>
</dbReference>
<reference evidence="8 9" key="1">
    <citation type="submission" date="2023-08" db="EMBL/GenBank/DDBJ databases">
        <title>Black Yeasts Isolated from many extreme environments.</title>
        <authorList>
            <person name="Coleine C."/>
            <person name="Stajich J.E."/>
            <person name="Selbmann L."/>
        </authorList>
    </citation>
    <scope>NUCLEOTIDE SEQUENCE [LARGE SCALE GENOMIC DNA]</scope>
    <source>
        <strain evidence="8 9">CCFEE 5885</strain>
    </source>
</reference>
<organism evidence="8 9">
    <name type="scientific">Lithohypha guttulata</name>
    <dbReference type="NCBI Taxonomy" id="1690604"/>
    <lineage>
        <taxon>Eukaryota</taxon>
        <taxon>Fungi</taxon>
        <taxon>Dikarya</taxon>
        <taxon>Ascomycota</taxon>
        <taxon>Pezizomycotina</taxon>
        <taxon>Eurotiomycetes</taxon>
        <taxon>Chaetothyriomycetidae</taxon>
        <taxon>Chaetothyriales</taxon>
        <taxon>Trichomeriaceae</taxon>
        <taxon>Lithohypha</taxon>
    </lineage>
</organism>
<evidence type="ECO:0000256" key="4">
    <source>
        <dbReference type="ARBA" id="ARBA00022840"/>
    </source>
</evidence>
<keyword evidence="2" id="KW-0547">Nucleotide-binding</keyword>
<dbReference type="InterPro" id="IPR047187">
    <property type="entry name" value="SF1_C_Upf1"/>
</dbReference>
<dbReference type="Gene3D" id="1.10.8.60">
    <property type="match status" value="2"/>
</dbReference>
<dbReference type="CDD" id="cd06008">
    <property type="entry name" value="NF-X1-zinc-finger"/>
    <property type="match status" value="1"/>
</dbReference>
<evidence type="ECO:0000259" key="7">
    <source>
        <dbReference type="SMART" id="SM00382"/>
    </source>
</evidence>
<accession>A0ABR0K0M7</accession>
<feature type="compositionally biased region" description="Low complexity" evidence="6">
    <location>
        <begin position="2121"/>
        <end position="2138"/>
    </location>
</feature>
<dbReference type="InterPro" id="IPR041679">
    <property type="entry name" value="DNA2/NAM7-like_C"/>
</dbReference>
<keyword evidence="5" id="KW-0175">Coiled coil</keyword>
<dbReference type="Gene3D" id="3.40.50.300">
    <property type="entry name" value="P-loop containing nucleotide triphosphate hydrolases"/>
    <property type="match status" value="5"/>
</dbReference>
<dbReference type="SMART" id="SM00382">
    <property type="entry name" value="AAA"/>
    <property type="match status" value="4"/>
</dbReference>
<dbReference type="Pfam" id="PF13087">
    <property type="entry name" value="AAA_12"/>
    <property type="match status" value="1"/>
</dbReference>
<dbReference type="EMBL" id="JAVRRG010000165">
    <property type="protein sequence ID" value="KAK5079900.1"/>
    <property type="molecule type" value="Genomic_DNA"/>
</dbReference>
<evidence type="ECO:0000256" key="5">
    <source>
        <dbReference type="SAM" id="Coils"/>
    </source>
</evidence>
<feature type="domain" description="AAA+ ATPase" evidence="7">
    <location>
        <begin position="1860"/>
        <end position="1997"/>
    </location>
</feature>
<evidence type="ECO:0000256" key="6">
    <source>
        <dbReference type="SAM" id="MobiDB-lite"/>
    </source>
</evidence>
<evidence type="ECO:0000313" key="9">
    <source>
        <dbReference type="Proteomes" id="UP001345013"/>
    </source>
</evidence>
<dbReference type="Proteomes" id="UP001345013">
    <property type="component" value="Unassembled WGS sequence"/>
</dbReference>
<feature type="domain" description="AAA+ ATPase" evidence="7">
    <location>
        <begin position="1307"/>
        <end position="1439"/>
    </location>
</feature>
<dbReference type="InterPro" id="IPR050773">
    <property type="entry name" value="CbxX/CfxQ_RuBisCO_ESX"/>
</dbReference>
<evidence type="ECO:0000256" key="2">
    <source>
        <dbReference type="ARBA" id="ARBA00022741"/>
    </source>
</evidence>
<evidence type="ECO:0000256" key="1">
    <source>
        <dbReference type="ARBA" id="ARBA00010378"/>
    </source>
</evidence>
<keyword evidence="3" id="KW-0347">Helicase</keyword>
<feature type="domain" description="AAA+ ATPase" evidence="7">
    <location>
        <begin position="471"/>
        <end position="790"/>
    </location>
</feature>
<evidence type="ECO:0000313" key="8">
    <source>
        <dbReference type="EMBL" id="KAK5079900.1"/>
    </source>
</evidence>
<sequence length="2301" mass="256742">MDDKRKGKLHWFFKQILEGKDKILTAPKAKRFLEALCSEHDPVACVESIISSSDGIAAVQQSIRIDVTASYANTSIAAFLQYLQSPDVAAACSGDLLHILLLRMVNPPVFWTYFSNHVEAQTLNPVALQSFTWMLLQLLLIPNHDLTPFIELAVKPAIKQVLEDAKQPETRNLFEKLQHIVRTLTTSPSNAVDGPGGRHDNDFADFRKIELLPSIDELVSSDPPFLRFASEIEGFEDKERLTTHLDNQFRLLREDMLRDLKEELTGQNKRKGHRIGGLRLIGIGFDDRNQWALEFQCSKGLPFLPKQKDHDLRKDFLEKHKKVLSHGSLACVFADGSVVGLGMIWRREDKLAEDVPVLHLHLPGNETTLRRVLKGLRNSTHTEMLQLNTALFAYQPILQQLQNTRYVPLAESIMSWHHPQEIPKVKMPSSLQSLVERLESEPSTELQHLLSLRKPVKLDQSQASSLAVGLSQQIALIQGPPGTGKSFIGALVAKALYQHTKSKILVLSYTNHALDQYLEDLINTGISATNIVRLGSAVKASLVTKPLVLREQTMSKGYRLTRDDWALIDKYKIAASDTGDRLVSAFQEFTQSKAAKKDIMDYLEFSDDFQDYFDAFQLPQEDSFTIVDEKGRAANEFYLLDRWMRNEGASDAIEHTWNYPSVWSTPKDARTTLRKKWLDEILGDRLNRVVDYGQQFNQRIAATSTVRGEGGRRLMKDMRIIGCTTTAAAKYVKDIQSAQPDVIIVEEAGEILESHILAAIGAETKQLVLIGDHKQLRPKAHYDLSVEKGTGYDLNRSLFERLVLKGYPHQKLSQQHRMRPEISALVRGLTYPELTDAPSTKGRAPMRGFRDNVVFVAHSALETEGGQVYDPRDGGSNSSKTNDFEAQMTLKCVKYLAQQGYGSNQIVVLTPYLGQPRLLYDVLQTENDPVLNDLDSYDLVRAGLMPQATAKASRTQLRVSTIDNYQGEESDIVVGSLTRSNSRGDIGFLSSPERLNVLISRARDGIVLIGNADTFLNARKGKEIWSEFLGMLREGHHIYDGFPIRCERHSKKEPTLANPGDFDKFCPDGGCDALCGIMLSCGVHTCPSRCHQLYDHSKMKCTHIVTDTCSVGHKMSWKCCSQRPTVCRTCHDKAKREEERQRKEHQRLVAEALSSQEHNAKMAELDAQIEDEMQHRKDLGLRDDRDRAHKQKMIDLQKAKEAAKNAKRNQKSPPAQVVNLDAPNEEATSRPRSKPHATKGSSTSSLHVKDSLAAQDWKGMKAVEGVTNNAIDELMRMTGLETVKAWFVQILQKLQTARRQGTDIKQERLGTVLLGNPGTGKTTVARIYAKFLAEVDAIPGSKFIETTGAQLSNEGVSGTKKMVNDVVEAGGGAIFIDEAYQLVSGNSYGGAAVLDYLLAEIENTTGKVVFMFAGYEKQMEKFFQHNPGLASRMPHRLKFADYCESELLHMLAQKIERKFQGRMQVEDGFSGLYMRIVVRRLHRMSGQEGFGNARALENVLDRVTSAQSVRLTRERRAGLQPDDFFLCKQDLIGPEPSGALLQSVAWAKLQKMIGLDSVKAAVQTLLDRMTQNYARELKEKPPIEVSLNRLFLGSPGTGKTTVAKLYGQILAEIGMLSTSECVVKTPSDFIGSVMGESEKNTKAILENTKGKVLVLDEAYMLYSSSSAGDPYRTAVVDTIVSEVHSVPGDDRAVLLLGYEDQMKEMFRKVNPGLTRRFPIENAFFFEDYNDEQLLSILNLKLASQGLAASDEAKDTAVDVLAKLRRRPNFGNAGEVENLLSRAKDSHSKRQKVPAAGSIDEIAFEPQDFDPEFGRSGNALDDCKALFKDVVGSGEVVEKLTGYIQSFNNARELGWDLTEMIPFNFVFKGPPGTGKTTTARKIGTVFYNMGFLGRDDVIECSATDLIGEYVGQTAPKVTGKFNEALGQVLFIDEAYRLGEGPFAKEAVDEIVDCLTKERYKGKMLVILAGYEEEINRLLSVNPGLSSRFPEEIMFQHLTPTLCVELLIKKLQKSGKLDLDLDPTSDQRGLAESLFSQMSQLSGWGNGRDIETLASRILSDVLRTHKPQKGRLNVTWPDAIAQLTRLHAEREQRAVNKYGGPSDDYLRQVQTQQRDKQTPKPPTSQATSLSSTTAASQAPPVAEALSEEETTISVDVATRDPNVSDTIWQQLQSDHALREREEAAVADRIRTAQAEQANAAKQAEEAAAQAKALEKQAAIDDEARRLHEAIRLKAAAAKQKAEEEAIRLKKLMEERQQAHQQERKAQEKLRQMGVCPVGYRWIKQSDGYRCAGGSHFVGNEALL</sequence>
<dbReference type="InterPro" id="IPR041627">
    <property type="entry name" value="AAA_lid_6"/>
</dbReference>
<keyword evidence="4" id="KW-0067">ATP-binding</keyword>
<proteinExistence type="inferred from homology"/>
<dbReference type="CDD" id="cd18808">
    <property type="entry name" value="SF1_C_Upf1"/>
    <property type="match status" value="1"/>
</dbReference>
<dbReference type="PRINTS" id="PR00819">
    <property type="entry name" value="CBXCFQXSUPER"/>
</dbReference>
<dbReference type="PANTHER" id="PTHR43392">
    <property type="entry name" value="AAA-TYPE ATPASE FAMILY PROTEIN / ANKYRIN REPEAT FAMILY PROTEIN"/>
    <property type="match status" value="1"/>
</dbReference>
<feature type="domain" description="AAA+ ATPase" evidence="7">
    <location>
        <begin position="1585"/>
        <end position="1706"/>
    </location>
</feature>
<comment type="caution">
    <text evidence="8">The sequence shown here is derived from an EMBL/GenBank/DDBJ whole genome shotgun (WGS) entry which is preliminary data.</text>
</comment>
<dbReference type="CDD" id="cd17936">
    <property type="entry name" value="EEXXEc_NFX1"/>
    <property type="match status" value="1"/>
</dbReference>
<dbReference type="InterPro" id="IPR003959">
    <property type="entry name" value="ATPase_AAA_core"/>
</dbReference>
<protein>
    <recommendedName>
        <fullName evidence="7">AAA+ ATPase domain-containing protein</fullName>
    </recommendedName>
</protein>
<dbReference type="InterPro" id="IPR003593">
    <property type="entry name" value="AAA+_ATPase"/>
</dbReference>
<feature type="region of interest" description="Disordered" evidence="6">
    <location>
        <begin position="1198"/>
        <end position="1248"/>
    </location>
</feature>
<feature type="coiled-coil region" evidence="5">
    <location>
        <begin position="2187"/>
        <end position="2269"/>
    </location>
</feature>
<name>A0ABR0K0M7_9EURO</name>
<dbReference type="CDD" id="cd00009">
    <property type="entry name" value="AAA"/>
    <property type="match status" value="2"/>
</dbReference>
<comment type="similarity">
    <text evidence="1">Belongs to the CbxX/CfxQ family.</text>
</comment>
<dbReference type="InterPro" id="IPR000641">
    <property type="entry name" value="CbxX/CfxQ"/>
</dbReference>